<dbReference type="EMBL" id="AUSU01003103">
    <property type="protein sequence ID" value="EPS67463.1"/>
    <property type="molecule type" value="Genomic_DNA"/>
</dbReference>
<accession>S8DWB3</accession>
<reference evidence="1 2" key="1">
    <citation type="journal article" date="2013" name="BMC Genomics">
        <title>The miniature genome of a carnivorous plant Genlisea aurea contains a low number of genes and short non-coding sequences.</title>
        <authorList>
            <person name="Leushkin E.V."/>
            <person name="Sutormin R.A."/>
            <person name="Nabieva E.R."/>
            <person name="Penin A.A."/>
            <person name="Kondrashov A.S."/>
            <person name="Logacheva M.D."/>
        </authorList>
    </citation>
    <scope>NUCLEOTIDE SEQUENCE [LARGE SCALE GENOMIC DNA]</scope>
</reference>
<protein>
    <submittedName>
        <fullName evidence="1">Uncharacterized protein</fullName>
    </submittedName>
</protein>
<keyword evidence="2" id="KW-1185">Reference proteome</keyword>
<sequence length="114" mass="12583">MVMNGLKIDKVERGRIICSYSVPSRLVVQRRKYSSRRRDLTTGAESIGVSVDISVTYLGEAFVNKQEGLVWSSSVPHLPYGHLELPQSSLLQRYVQTSSAHGTGLMSITYPAVA</sequence>
<proteinExistence type="predicted"/>
<gene>
    <name evidence="1" type="ORF">M569_07312</name>
</gene>
<name>S8DWB3_9LAMI</name>
<evidence type="ECO:0000313" key="1">
    <source>
        <dbReference type="EMBL" id="EPS67463.1"/>
    </source>
</evidence>
<dbReference type="Proteomes" id="UP000015453">
    <property type="component" value="Unassembled WGS sequence"/>
</dbReference>
<dbReference type="AlphaFoldDB" id="S8DWB3"/>
<dbReference type="OrthoDB" id="46529at2759"/>
<evidence type="ECO:0000313" key="2">
    <source>
        <dbReference type="Proteomes" id="UP000015453"/>
    </source>
</evidence>
<organism evidence="1 2">
    <name type="scientific">Genlisea aurea</name>
    <dbReference type="NCBI Taxonomy" id="192259"/>
    <lineage>
        <taxon>Eukaryota</taxon>
        <taxon>Viridiplantae</taxon>
        <taxon>Streptophyta</taxon>
        <taxon>Embryophyta</taxon>
        <taxon>Tracheophyta</taxon>
        <taxon>Spermatophyta</taxon>
        <taxon>Magnoliopsida</taxon>
        <taxon>eudicotyledons</taxon>
        <taxon>Gunneridae</taxon>
        <taxon>Pentapetalae</taxon>
        <taxon>asterids</taxon>
        <taxon>lamiids</taxon>
        <taxon>Lamiales</taxon>
        <taxon>Lentibulariaceae</taxon>
        <taxon>Genlisea</taxon>
    </lineage>
</organism>
<comment type="caution">
    <text evidence="1">The sequence shown here is derived from an EMBL/GenBank/DDBJ whole genome shotgun (WGS) entry which is preliminary data.</text>
</comment>